<dbReference type="SUPFAM" id="SSF101152">
    <property type="entry name" value="Mob1/phocein"/>
    <property type="match status" value="1"/>
</dbReference>
<dbReference type="GeneID" id="63784526"/>
<dbReference type="AlphaFoldDB" id="A0A1Y2F9F6"/>
<reference evidence="3 4" key="1">
    <citation type="submission" date="2016-07" db="EMBL/GenBank/DDBJ databases">
        <title>Pervasive Adenine N6-methylation of Active Genes in Fungi.</title>
        <authorList>
            <consortium name="DOE Joint Genome Institute"/>
            <person name="Mondo S.J."/>
            <person name="Dannebaum R.O."/>
            <person name="Kuo R.C."/>
            <person name="Labutti K."/>
            <person name="Haridas S."/>
            <person name="Kuo A."/>
            <person name="Salamov A."/>
            <person name="Ahrendt S.R."/>
            <person name="Lipzen A."/>
            <person name="Sullivan W."/>
            <person name="Andreopoulos W.B."/>
            <person name="Clum A."/>
            <person name="Lindquist E."/>
            <person name="Daum C."/>
            <person name="Ramamoorthy G.K."/>
            <person name="Gryganskyi A."/>
            <person name="Culley D."/>
            <person name="Magnuson J.K."/>
            <person name="James T.Y."/>
            <person name="O'Malley M.A."/>
            <person name="Stajich J.E."/>
            <person name="Spatafora J.W."/>
            <person name="Visel A."/>
            <person name="Grigoriev I.V."/>
        </authorList>
    </citation>
    <scope>NUCLEOTIDE SEQUENCE [LARGE SCALE GENOMIC DNA]</scope>
    <source>
        <strain evidence="3 4">12-1054</strain>
    </source>
</reference>
<keyword evidence="1" id="KW-0862">Zinc</keyword>
<evidence type="ECO:0000256" key="1">
    <source>
        <dbReference type="PIRSR" id="PIRSR605301-1"/>
    </source>
</evidence>
<dbReference type="SMART" id="SM01388">
    <property type="entry name" value="Mob1_phocein"/>
    <property type="match status" value="1"/>
</dbReference>
<organism evidence="3 4">
    <name type="scientific">Protomyces lactucae-debilis</name>
    <dbReference type="NCBI Taxonomy" id="2754530"/>
    <lineage>
        <taxon>Eukaryota</taxon>
        <taxon>Fungi</taxon>
        <taxon>Dikarya</taxon>
        <taxon>Ascomycota</taxon>
        <taxon>Taphrinomycotina</taxon>
        <taxon>Taphrinomycetes</taxon>
        <taxon>Taphrinales</taxon>
        <taxon>Protomycetaceae</taxon>
        <taxon>Protomyces</taxon>
    </lineage>
</organism>
<feature type="region of interest" description="Disordered" evidence="2">
    <location>
        <begin position="1"/>
        <end position="20"/>
    </location>
</feature>
<keyword evidence="1" id="KW-0479">Metal-binding</keyword>
<dbReference type="Pfam" id="PF03637">
    <property type="entry name" value="Mob1_phocein"/>
    <property type="match status" value="1"/>
</dbReference>
<gene>
    <name evidence="3" type="ORF">BCR37DRAFT_349418</name>
</gene>
<dbReference type="InterPro" id="IPR036703">
    <property type="entry name" value="MOB_kinase_act_sf"/>
</dbReference>
<dbReference type="Proteomes" id="UP000193685">
    <property type="component" value="Unassembled WGS sequence"/>
</dbReference>
<feature type="binding site" evidence="1">
    <location>
        <position position="162"/>
    </location>
    <ligand>
        <name>Zn(2+)</name>
        <dbReference type="ChEBI" id="CHEBI:29105"/>
    </ligand>
</feature>
<name>A0A1Y2F9F6_PROLT</name>
<evidence type="ECO:0000313" key="4">
    <source>
        <dbReference type="Proteomes" id="UP000193685"/>
    </source>
</evidence>
<dbReference type="OrthoDB" id="8170117at2759"/>
<accession>A0A1Y2F9F6</accession>
<protein>
    <submittedName>
        <fullName evidence="3">Mob1/phocein</fullName>
    </submittedName>
</protein>
<sequence>MQPLANASAPRKTTFRPKKAEAGTKLGQLRQYAEATLGTGSLRQVVLLPEGEDLDEWLAVNTVDFYNQIKMLWSTVAEFCTQERFPTMTAGPQYEYLWQDAKEYPRPTALHAAKYIECVLAWLEENIEDEGKFPSELGVPFPRGFQQLVKQMCKRIFRIYAHMYCHQFSIIIALGEEAHLNTSFKHFMFFVREFDLIEQRELGPLRELIESMMSSDGGKDTKSSR</sequence>
<dbReference type="Gene3D" id="1.20.140.30">
    <property type="entry name" value="MOB kinase activator"/>
    <property type="match status" value="1"/>
</dbReference>
<keyword evidence="4" id="KW-1185">Reference proteome</keyword>
<proteinExistence type="predicted"/>
<dbReference type="STRING" id="56484.A0A1Y2F9F6"/>
<dbReference type="InterPro" id="IPR005301">
    <property type="entry name" value="MOB_kinase_act_fam"/>
</dbReference>
<evidence type="ECO:0000313" key="3">
    <source>
        <dbReference type="EMBL" id="ORY79956.1"/>
    </source>
</evidence>
<evidence type="ECO:0000256" key="2">
    <source>
        <dbReference type="SAM" id="MobiDB-lite"/>
    </source>
</evidence>
<feature type="binding site" evidence="1">
    <location>
        <position position="80"/>
    </location>
    <ligand>
        <name>Zn(2+)</name>
        <dbReference type="ChEBI" id="CHEBI:29105"/>
    </ligand>
</feature>
<dbReference type="EMBL" id="MCFI01000014">
    <property type="protein sequence ID" value="ORY79956.1"/>
    <property type="molecule type" value="Genomic_DNA"/>
</dbReference>
<dbReference type="RefSeq" id="XP_040724090.1">
    <property type="nucleotide sequence ID" value="XM_040867927.1"/>
</dbReference>
<dbReference type="PANTHER" id="PTHR22599">
    <property type="entry name" value="MPS ONE BINDER KINASE ACTIVATOR-LIKE MOB"/>
    <property type="match status" value="1"/>
</dbReference>
<dbReference type="OMA" id="VDNEQMF"/>
<comment type="caution">
    <text evidence="3">The sequence shown here is derived from an EMBL/GenBank/DDBJ whole genome shotgun (WGS) entry which is preliminary data.</text>
</comment>